<feature type="transmembrane region" description="Helical" evidence="8">
    <location>
        <begin position="86"/>
        <end position="104"/>
    </location>
</feature>
<keyword evidence="6 8" id="KW-1133">Transmembrane helix</keyword>
<feature type="transmembrane region" description="Helical" evidence="8">
    <location>
        <begin position="111"/>
        <end position="131"/>
    </location>
</feature>
<keyword evidence="2" id="KW-0813">Transport</keyword>
<organism evidence="9 10">
    <name type="scientific">Pseudomonas gingeri</name>
    <dbReference type="NCBI Taxonomy" id="117681"/>
    <lineage>
        <taxon>Bacteria</taxon>
        <taxon>Pseudomonadati</taxon>
        <taxon>Pseudomonadota</taxon>
        <taxon>Gammaproteobacteria</taxon>
        <taxon>Pseudomonadales</taxon>
        <taxon>Pseudomonadaceae</taxon>
        <taxon>Pseudomonas</taxon>
    </lineage>
</organism>
<evidence type="ECO:0000256" key="1">
    <source>
        <dbReference type="ARBA" id="ARBA00004127"/>
    </source>
</evidence>
<dbReference type="PANTHER" id="PTHR30586:SF0">
    <property type="entry name" value="ION-TRANSLOCATING OXIDOREDUCTASE COMPLEX SUBUNIT E"/>
    <property type="match status" value="1"/>
</dbReference>
<evidence type="ECO:0000256" key="2">
    <source>
        <dbReference type="ARBA" id="ARBA00022448"/>
    </source>
</evidence>
<dbReference type="Pfam" id="PF02508">
    <property type="entry name" value="Rnf-Nqr"/>
    <property type="match status" value="1"/>
</dbReference>
<dbReference type="AlphaFoldDB" id="A0A7Y7WW69"/>
<dbReference type="InterPro" id="IPR003667">
    <property type="entry name" value="NqrDE/RnfAE"/>
</dbReference>
<evidence type="ECO:0008006" key="11">
    <source>
        <dbReference type="Google" id="ProtNLM"/>
    </source>
</evidence>
<dbReference type="EMBL" id="JACAQA010000019">
    <property type="protein sequence ID" value="NWB87702.1"/>
    <property type="molecule type" value="Genomic_DNA"/>
</dbReference>
<keyword evidence="3" id="KW-0997">Cell inner membrane</keyword>
<evidence type="ECO:0000256" key="3">
    <source>
        <dbReference type="ARBA" id="ARBA00022519"/>
    </source>
</evidence>
<feature type="transmembrane region" description="Helical" evidence="8">
    <location>
        <begin position="23"/>
        <end position="43"/>
    </location>
</feature>
<dbReference type="GO" id="GO:0012505">
    <property type="term" value="C:endomembrane system"/>
    <property type="evidence" value="ECO:0007669"/>
    <property type="project" value="UniProtKB-SubCell"/>
</dbReference>
<dbReference type="GO" id="GO:0005886">
    <property type="term" value="C:plasma membrane"/>
    <property type="evidence" value="ECO:0007669"/>
    <property type="project" value="TreeGrafter"/>
</dbReference>
<evidence type="ECO:0000256" key="6">
    <source>
        <dbReference type="ARBA" id="ARBA00022989"/>
    </source>
</evidence>
<sequence length="207" mass="22039">MNRPAMFQGTLVLAPLLGASDSLLKAFSIGLLSLITISAYGLLSRALKPWIHPGLAALGSILLAATLVSCLSLGLQAWAWELHQALGIYPALISLQCLLLERLGAFERRHLTTSATLLASLGVGLLLMGTLRELLGNGTLLDHMRWLVPSASELPRLWTTQDGLHLASLTPGAFILLGLLLAARQAWSQRQPAKPGPTSISKESTAP</sequence>
<dbReference type="PANTHER" id="PTHR30586">
    <property type="entry name" value="ELECTRON TRANSPORT COMPLEX PROTEIN RNFE"/>
    <property type="match status" value="1"/>
</dbReference>
<accession>A0A7Y7WW69</accession>
<keyword evidence="4 8" id="KW-0812">Transmembrane</keyword>
<dbReference type="PIRSF" id="PIRSF006102">
    <property type="entry name" value="NQR_DE"/>
    <property type="match status" value="1"/>
</dbReference>
<dbReference type="Proteomes" id="UP000522864">
    <property type="component" value="Unassembled WGS sequence"/>
</dbReference>
<keyword evidence="7 8" id="KW-0472">Membrane</keyword>
<evidence type="ECO:0000256" key="5">
    <source>
        <dbReference type="ARBA" id="ARBA00022967"/>
    </source>
</evidence>
<evidence type="ECO:0000313" key="10">
    <source>
        <dbReference type="Proteomes" id="UP000522864"/>
    </source>
</evidence>
<comment type="caution">
    <text evidence="9">The sequence shown here is derived from an EMBL/GenBank/DDBJ whole genome shotgun (WGS) entry which is preliminary data.</text>
</comment>
<feature type="transmembrane region" description="Helical" evidence="8">
    <location>
        <begin position="55"/>
        <end position="80"/>
    </location>
</feature>
<protein>
    <recommendedName>
        <fullName evidence="11">Electron transport complex protein RnfE</fullName>
    </recommendedName>
</protein>
<proteinExistence type="predicted"/>
<evidence type="ECO:0000256" key="8">
    <source>
        <dbReference type="SAM" id="Phobius"/>
    </source>
</evidence>
<comment type="subcellular location">
    <subcellularLocation>
        <location evidence="1">Endomembrane system</location>
        <topology evidence="1">Multi-pass membrane protein</topology>
    </subcellularLocation>
</comment>
<evidence type="ECO:0000256" key="7">
    <source>
        <dbReference type="ARBA" id="ARBA00023136"/>
    </source>
</evidence>
<dbReference type="RefSeq" id="WP_177102764.1">
    <property type="nucleotide sequence ID" value="NZ_JACAQA010000019.1"/>
</dbReference>
<evidence type="ECO:0000256" key="4">
    <source>
        <dbReference type="ARBA" id="ARBA00022692"/>
    </source>
</evidence>
<keyword evidence="3" id="KW-1003">Cell membrane</keyword>
<name>A0A7Y7WW69_9PSED</name>
<feature type="transmembrane region" description="Helical" evidence="8">
    <location>
        <begin position="164"/>
        <end position="183"/>
    </location>
</feature>
<keyword evidence="5" id="KW-1278">Translocase</keyword>
<evidence type="ECO:0000313" key="9">
    <source>
        <dbReference type="EMBL" id="NWB87702.1"/>
    </source>
</evidence>
<reference evidence="9 10" key="1">
    <citation type="submission" date="2020-04" db="EMBL/GenBank/DDBJ databases">
        <title>Molecular characterization of pseudomonads from Agaricus bisporus reveal novel blotch 2 pathogens in Western Europe.</title>
        <authorList>
            <person name="Taparia T."/>
            <person name="Krijger M."/>
            <person name="Haynes E."/>
            <person name="Elpinstone J.G."/>
            <person name="Noble R."/>
            <person name="Van Der Wolf J."/>
        </authorList>
    </citation>
    <scope>NUCLEOTIDE SEQUENCE [LARGE SCALE GENOMIC DNA]</scope>
    <source>
        <strain evidence="9 10">G9001</strain>
    </source>
</reference>
<gene>
    <name evidence="9" type="ORF">HX830_22795</name>
</gene>